<evidence type="ECO:0000259" key="6">
    <source>
        <dbReference type="PROSITE" id="PS50106"/>
    </source>
</evidence>
<dbReference type="CDD" id="cd06689">
    <property type="entry name" value="PDZ1_MUPP1-like"/>
    <property type="match status" value="1"/>
</dbReference>
<dbReference type="SUPFAM" id="SSF50156">
    <property type="entry name" value="PDZ domain-like"/>
    <property type="match status" value="12"/>
</dbReference>
<keyword evidence="4" id="KW-0472">Membrane</keyword>
<dbReference type="CDD" id="cd06674">
    <property type="entry name" value="PDZ11_MUPP1-PDZ9_PATJ-like"/>
    <property type="match status" value="1"/>
</dbReference>
<feature type="domain" description="PDZ" evidence="6">
    <location>
        <begin position="2080"/>
        <end position="2162"/>
    </location>
</feature>
<keyword evidence="3" id="KW-0677">Repeat</keyword>
<dbReference type="InterPro" id="IPR036892">
    <property type="entry name" value="L27_dom_sf"/>
</dbReference>
<comment type="caution">
    <text evidence="7">The sequence shown here is derived from an EMBL/GenBank/DDBJ whole genome shotgun (WGS) entry which is preliminary data.</text>
</comment>
<dbReference type="CDD" id="cd06672">
    <property type="entry name" value="PDZ8_MUPP1-PDZ7_PATJ-PDZ2_INAD-like"/>
    <property type="match status" value="1"/>
</dbReference>
<feature type="domain" description="PDZ" evidence="6">
    <location>
        <begin position="156"/>
        <end position="243"/>
    </location>
</feature>
<comment type="subcellular location">
    <subcellularLocation>
        <location evidence="1">Membrane</location>
    </subcellularLocation>
</comment>
<dbReference type="CDD" id="cd06676">
    <property type="entry name" value="PDZ13_MUPP1-like"/>
    <property type="match status" value="1"/>
</dbReference>
<organism evidence="7 8">
    <name type="scientific">Artemia franciscana</name>
    <name type="common">Brine shrimp</name>
    <name type="synonym">Artemia sanfranciscana</name>
    <dbReference type="NCBI Taxonomy" id="6661"/>
    <lineage>
        <taxon>Eukaryota</taxon>
        <taxon>Metazoa</taxon>
        <taxon>Ecdysozoa</taxon>
        <taxon>Arthropoda</taxon>
        <taxon>Crustacea</taxon>
        <taxon>Branchiopoda</taxon>
        <taxon>Anostraca</taxon>
        <taxon>Artemiidae</taxon>
        <taxon>Artemia</taxon>
    </lineage>
</organism>
<dbReference type="Proteomes" id="UP001187531">
    <property type="component" value="Unassembled WGS sequence"/>
</dbReference>
<feature type="domain" description="PDZ" evidence="6">
    <location>
        <begin position="1984"/>
        <end position="2067"/>
    </location>
</feature>
<dbReference type="SUPFAM" id="SSF101288">
    <property type="entry name" value="L27 domain"/>
    <property type="match status" value="1"/>
</dbReference>
<feature type="domain" description="PDZ" evidence="6">
    <location>
        <begin position="738"/>
        <end position="827"/>
    </location>
</feature>
<dbReference type="CDD" id="cd06791">
    <property type="entry name" value="PDZ3_MUPP1-like"/>
    <property type="match status" value="1"/>
</dbReference>
<name>A0AA88HX08_ARTSF</name>
<dbReference type="CDD" id="cd06667">
    <property type="entry name" value="PDZ2_MUPP1-like"/>
    <property type="match status" value="1"/>
</dbReference>
<dbReference type="Gene3D" id="2.30.42.10">
    <property type="match status" value="12"/>
</dbReference>
<feature type="compositionally biased region" description="Low complexity" evidence="5">
    <location>
        <begin position="1028"/>
        <end position="1039"/>
    </location>
</feature>
<dbReference type="InterPro" id="IPR036034">
    <property type="entry name" value="PDZ_sf"/>
</dbReference>
<gene>
    <name evidence="7" type="ORF">QYM36_012792</name>
</gene>
<feature type="compositionally biased region" description="Pro residues" evidence="5">
    <location>
        <begin position="1566"/>
        <end position="1589"/>
    </location>
</feature>
<dbReference type="CDD" id="cd06671">
    <property type="entry name" value="PDZ7_MUPP1-PD6_PATJ-like"/>
    <property type="match status" value="1"/>
</dbReference>
<evidence type="ECO:0000256" key="3">
    <source>
        <dbReference type="ARBA" id="ARBA00022737"/>
    </source>
</evidence>
<feature type="domain" description="PDZ" evidence="6">
    <location>
        <begin position="922"/>
        <end position="997"/>
    </location>
</feature>
<accession>A0AA88HX08</accession>
<dbReference type="PANTHER" id="PTHR19964:SF92">
    <property type="entry name" value="PATJ HOMOLOG"/>
    <property type="match status" value="1"/>
</dbReference>
<evidence type="ECO:0000256" key="2">
    <source>
        <dbReference type="ARBA" id="ARBA00022553"/>
    </source>
</evidence>
<dbReference type="EMBL" id="JAVRJZ010000016">
    <property type="protein sequence ID" value="KAK2711787.1"/>
    <property type="molecule type" value="Genomic_DNA"/>
</dbReference>
<evidence type="ECO:0000256" key="1">
    <source>
        <dbReference type="ARBA" id="ARBA00004370"/>
    </source>
</evidence>
<feature type="domain" description="PDZ" evidence="6">
    <location>
        <begin position="1148"/>
        <end position="1218"/>
    </location>
</feature>
<protein>
    <recommendedName>
        <fullName evidence="6">PDZ domain-containing protein</fullName>
    </recommendedName>
</protein>
<dbReference type="InterPro" id="IPR051342">
    <property type="entry name" value="PDZ_scaffold"/>
</dbReference>
<feature type="region of interest" description="Disordered" evidence="5">
    <location>
        <begin position="2158"/>
        <end position="2205"/>
    </location>
</feature>
<evidence type="ECO:0000313" key="8">
    <source>
        <dbReference type="Proteomes" id="UP001187531"/>
    </source>
</evidence>
<dbReference type="SMART" id="SM00228">
    <property type="entry name" value="PDZ"/>
    <property type="match status" value="12"/>
</dbReference>
<dbReference type="FunFam" id="2.30.42.10:FF:000125">
    <property type="entry name" value="PATJ, crumbs cell polarity complex component"/>
    <property type="match status" value="1"/>
</dbReference>
<proteinExistence type="predicted"/>
<sequence length="2327" mass="248806">MPVTTDAQVAVTLLKRIQDKIQKEDKNANRISAAGDFDLLISVLKDPVLVKILTIQDSLKALKEHFSAHPALVPSDFDVSTSGELVIKNLSPSITSGNHINQPQYGDSPVSIHLSSGIYSPSNGASPSEVVDHELTKFQVSSAALETALPGQEIHEIELQKPDGQSLGFSVVGLRSEQRGELGIFVQEIQHGGIAGRDGRLQEGDKIIAIDGHELDSSISHQQAISILQKAKGRIQLIVARGPETPTESFHSPQIEVEDIPGVEEQKDILNRHSLSVEVKTSSATFESTGSLQGSSSLSSELVANASETVRQPVSGVVGAPLTDRSPSALSNNSKTGSDMVLQTEWAQVEVIDLVNDGSGLGFGIVGGRSTGVVVKTVLPGGVADRDGRLQSGDHVLQIGDVSLRGLGSEQVASVLRQAGSHVRLIVARPAEPLSPTLPGINPRAPIVPTRMLNNAEELERHLASLQAVAVDPVLNGYEADNISYPGTESTDAALEDLILPSQYNERDRFIFGSSSNIQNEKMDSFSDDVKPEVPLSIVPEVDSFVVRLQKDSQGLGITIAGYVCEKESLSGIFVKSINPGSAADRSQQIQVNDQIVEVDGRSLEGCSNHQAVEILRATGTTVNLKLARYLRGPRYEQLQAAITQGSLPPSPVIPSSKIVLEKEDVNSNKLSVPDPLDVSETKLLNGLRAEVESDETFLDEFSSVIDTVYEGELSPVAEAAIRAKWMKEIGPDFDIVVAQLSKLSPTGSLGISLEGTVDGESGNTRSRHCLRAILPTGPVGLTHKLKPGDELLEVNGKTLVGLSHQEVVSTLKELPQHVRIVAARSLPYPESIPGSPILGSPEKPPLGAKGVLGGSLQSLVIQERLIKAKSDGSLSTASPGLVLSPSPTGDSATDTSPGFKGRSRSLEPLTSLAMWNSEPEIIELHKGDRGLGFSILDYQDPMNPNETVIVIRSLVPGGVAQLDGRLIPGDRLLFVNDVKLENASLETAVQALKGAPRGMVRLGVAKPLPSSAEMPSIPTVPPPPSSLPSTLPSQSQFSTHDEIQEIKRSLNELDDSSYKPALPATPPPPAYVNVAIIKPNEQNIDFRLSEEGPLINTLEEMKLINPLLSPVATERLIGGVSSTQGAIDQLSGWPLDIVPLPSALERTIKVKKGSDQLGISVEVVDQGVNGVTVTGITKNGAVWKDNRLRPGDYIITVNNESMRFATNAQARAVLRRTQLVSTDISIVYIPSADAAIHKQTALIQQLEASQDPIQLPPPPSDIPRRRLMSYRPPYVPPGTVDTYNQDRTIFTTSKSFTLGEEVTNPPPAYISIKHLSSDNLLRTDQESVTTESSSIVTVINQEQRSSTTLVLGEPPTESSTDEPDNLIELSEKITPAVVENRVPSAESVNTVICMKEDESVEVGLLKTSVEQGPNSTMVQVMPRNPGSIIKHWGPERTVTIFREPNKSLGISIIGGKVDVYNTASGGGTPISGIFIRHVIPESPAGKGGQLRAGDRILAVCGEDIRSASHERAVEVIRNAGNPVIFLVQSLVDWIQESGNSPLPHRVETPITDTESINLHNGLITPEPPVSNLPLPKTLPPPVTPPRSPTPEIIQAGAPIASPKKEVEEEDSDSEEEDSRNMQGKIVSKAGFEIDRASAGNIKKLEDDSDEEDQFGYTMKKIQKRWSELNGELLMVDLDKSSSPTGLGISLAGHRDRLKMAVFVCGLNPTGAAYKDGRLQVGDELVEVNGNVVHQRCHLNVSALIKQLSGDTFKFVIVRRPNALQTVAVPPMTRFPVTLEEQPPEERYARFKNLRVLQLKKGQTGLGIMIIEGKHAEVGNGIFISDIQEGSIAEQAGLVVGDMILAVNQDELLGADYDTAASILKKTEGNIKVIVCNPGKKTDKEKPVEVKKEIEKPKVPPKPVVAPKPQISRSQTSPASDFKQRSDYPQQETVHPRSGSPLGKTTLRTHGGPKKPNTIAQIISTEEPPQDPATCEIKPGAETTIEINKDKLGLGLSIVGGSDTLLGSILIHEVYPDGAAARDGRLKPGDQILEVNNEDFRNVPHSKALAVLRQTPAKVKMVVLRDEGAAKDDDRYDTIEVNLMKKPGKGLGLSIVGRRNGPGVYISDVVKGGTAEADGRLIQGDQILSVNGIDLSNASQEQAAAILKTAMGRVDLKIGRLKPGTNSPRADRSDANSSTSSQSNEGYSTPIVLSNSPAPPISPQSDIPPALPVSLPPQIPVLPPYLPENPASALENSGSGEIRTVILERGTDGLGFSIVGGTGSPHGDLPIYVKTVFEKGAAASSGLLKRGDQILAVDGISLEGLTHQEAVTLLKNAKGSVTLTVLS</sequence>
<evidence type="ECO:0000256" key="4">
    <source>
        <dbReference type="ARBA" id="ARBA00023136"/>
    </source>
</evidence>
<feature type="domain" description="PDZ" evidence="6">
    <location>
        <begin position="1438"/>
        <end position="1532"/>
    </location>
</feature>
<dbReference type="PANTHER" id="PTHR19964">
    <property type="entry name" value="MULTIPLE PDZ DOMAIN PROTEIN"/>
    <property type="match status" value="1"/>
</dbReference>
<feature type="domain" description="PDZ" evidence="6">
    <location>
        <begin position="1675"/>
        <end position="1747"/>
    </location>
</feature>
<feature type="region of interest" description="Disordered" evidence="5">
    <location>
        <begin position="1882"/>
        <end position="1957"/>
    </location>
</feature>
<dbReference type="CDD" id="cd06670">
    <property type="entry name" value="PDZ6_MUPP1-like"/>
    <property type="match status" value="1"/>
</dbReference>
<dbReference type="FunFam" id="2.30.42.10:FF:000038">
    <property type="entry name" value="Multiple PDZ domain protein isoform X1"/>
    <property type="match status" value="1"/>
</dbReference>
<dbReference type="PROSITE" id="PS50106">
    <property type="entry name" value="PDZ"/>
    <property type="match status" value="12"/>
</dbReference>
<reference evidence="7" key="1">
    <citation type="submission" date="2023-07" db="EMBL/GenBank/DDBJ databases">
        <title>Chromosome-level genome assembly of Artemia franciscana.</title>
        <authorList>
            <person name="Jo E."/>
        </authorList>
    </citation>
    <scope>NUCLEOTIDE SEQUENCE</scope>
    <source>
        <tissue evidence="7">Whole body</tissue>
    </source>
</reference>
<feature type="region of interest" description="Disordered" evidence="5">
    <location>
        <begin position="873"/>
        <end position="905"/>
    </location>
</feature>
<dbReference type="InterPro" id="IPR001478">
    <property type="entry name" value="PDZ"/>
</dbReference>
<feature type="domain" description="PDZ" evidence="6">
    <location>
        <begin position="546"/>
        <end position="631"/>
    </location>
</feature>
<feature type="region of interest" description="Disordered" evidence="5">
    <location>
        <begin position="315"/>
        <end position="336"/>
    </location>
</feature>
<evidence type="ECO:0000313" key="7">
    <source>
        <dbReference type="EMBL" id="KAK2711787.1"/>
    </source>
</evidence>
<feature type="domain" description="PDZ" evidence="6">
    <location>
        <begin position="351"/>
        <end position="431"/>
    </location>
</feature>
<dbReference type="Gene3D" id="1.10.287.650">
    <property type="entry name" value="L27 domain"/>
    <property type="match status" value="1"/>
</dbReference>
<dbReference type="Pfam" id="PF00595">
    <property type="entry name" value="PDZ"/>
    <property type="match status" value="12"/>
</dbReference>
<feature type="compositionally biased region" description="Low complexity" evidence="5">
    <location>
        <begin position="2175"/>
        <end position="2184"/>
    </location>
</feature>
<feature type="compositionally biased region" description="Basic and acidic residues" evidence="5">
    <location>
        <begin position="1882"/>
        <end position="1898"/>
    </location>
</feature>
<keyword evidence="8" id="KW-1185">Reference proteome</keyword>
<evidence type="ECO:0000256" key="5">
    <source>
        <dbReference type="SAM" id="MobiDB-lite"/>
    </source>
</evidence>
<feature type="compositionally biased region" description="Polar residues" evidence="5">
    <location>
        <begin position="2185"/>
        <end position="2196"/>
    </location>
</feature>
<keyword evidence="2" id="KW-0597">Phosphoprotein</keyword>
<dbReference type="CDD" id="cd23064">
    <property type="entry name" value="PDZ3_INAD-like"/>
    <property type="match status" value="1"/>
</dbReference>
<feature type="region of interest" description="Disordered" evidence="5">
    <location>
        <begin position="1559"/>
        <end position="1627"/>
    </location>
</feature>
<feature type="region of interest" description="Disordered" evidence="5">
    <location>
        <begin position="1012"/>
        <end position="1043"/>
    </location>
</feature>
<dbReference type="FunFam" id="2.30.42.10:FF:000070">
    <property type="entry name" value="Multiple PDZ domain protein"/>
    <property type="match status" value="1"/>
</dbReference>
<dbReference type="CDD" id="cd06673">
    <property type="entry name" value="PDZ10_MUPP1-PDZ8_PATJ-like"/>
    <property type="match status" value="1"/>
</dbReference>
<feature type="compositionally biased region" description="Polar residues" evidence="5">
    <location>
        <begin position="886"/>
        <end position="897"/>
    </location>
</feature>
<feature type="domain" description="PDZ" evidence="6">
    <location>
        <begin position="1796"/>
        <end position="1879"/>
    </location>
</feature>
<feature type="compositionally biased region" description="Acidic residues" evidence="5">
    <location>
        <begin position="1608"/>
        <end position="1618"/>
    </location>
</feature>
<feature type="compositionally biased region" description="Polar residues" evidence="5">
    <location>
        <begin position="325"/>
        <end position="336"/>
    </location>
</feature>
<dbReference type="CDD" id="cd06669">
    <property type="entry name" value="PDZ5_MUPP1-like"/>
    <property type="match status" value="1"/>
</dbReference>
<feature type="domain" description="PDZ" evidence="6">
    <location>
        <begin position="2244"/>
        <end position="2327"/>
    </location>
</feature>
<dbReference type="GO" id="GO:0016020">
    <property type="term" value="C:membrane"/>
    <property type="evidence" value="ECO:0007669"/>
    <property type="project" value="UniProtKB-SubCell"/>
</dbReference>